<dbReference type="PROSITE" id="PS00463">
    <property type="entry name" value="ZN2_CY6_FUNGAL_1"/>
    <property type="match status" value="1"/>
</dbReference>
<organism evidence="3 4">
    <name type="scientific">Lentithecium fluviatile CBS 122367</name>
    <dbReference type="NCBI Taxonomy" id="1168545"/>
    <lineage>
        <taxon>Eukaryota</taxon>
        <taxon>Fungi</taxon>
        <taxon>Dikarya</taxon>
        <taxon>Ascomycota</taxon>
        <taxon>Pezizomycotina</taxon>
        <taxon>Dothideomycetes</taxon>
        <taxon>Pleosporomycetidae</taxon>
        <taxon>Pleosporales</taxon>
        <taxon>Massarineae</taxon>
        <taxon>Lentitheciaceae</taxon>
        <taxon>Lentithecium</taxon>
    </lineage>
</organism>
<keyword evidence="4" id="KW-1185">Reference proteome</keyword>
<dbReference type="AlphaFoldDB" id="A0A6G1IM15"/>
<evidence type="ECO:0000313" key="3">
    <source>
        <dbReference type="EMBL" id="KAF2679030.1"/>
    </source>
</evidence>
<dbReference type="PANTHER" id="PTHR38791:SF1">
    <property type="entry name" value="TRANSCRIPTION FACTOR, PUTATIVE-RELATED"/>
    <property type="match status" value="1"/>
</dbReference>
<dbReference type="GO" id="GO:0000981">
    <property type="term" value="F:DNA-binding transcription factor activity, RNA polymerase II-specific"/>
    <property type="evidence" value="ECO:0007669"/>
    <property type="project" value="InterPro"/>
</dbReference>
<feature type="non-terminal residue" evidence="3">
    <location>
        <position position="124"/>
    </location>
</feature>
<dbReference type="InterPro" id="IPR036864">
    <property type="entry name" value="Zn2-C6_fun-type_DNA-bd_sf"/>
</dbReference>
<dbReference type="Pfam" id="PF00172">
    <property type="entry name" value="Zn_clus"/>
    <property type="match status" value="1"/>
</dbReference>
<dbReference type="Proteomes" id="UP000799291">
    <property type="component" value="Unassembled WGS sequence"/>
</dbReference>
<dbReference type="PANTHER" id="PTHR38791">
    <property type="entry name" value="ZN(II)2CYS6 TRANSCRIPTION FACTOR (EUROFUNG)-RELATED-RELATED"/>
    <property type="match status" value="1"/>
</dbReference>
<dbReference type="InterPro" id="IPR053175">
    <property type="entry name" value="DHMBA_Reg_Transcription_Factor"/>
</dbReference>
<feature type="domain" description="Zn(2)-C6 fungal-type" evidence="2">
    <location>
        <begin position="9"/>
        <end position="37"/>
    </location>
</feature>
<evidence type="ECO:0000256" key="1">
    <source>
        <dbReference type="ARBA" id="ARBA00023242"/>
    </source>
</evidence>
<dbReference type="InterPro" id="IPR001138">
    <property type="entry name" value="Zn2Cys6_DnaBD"/>
</dbReference>
<dbReference type="OrthoDB" id="5429770at2759"/>
<evidence type="ECO:0000259" key="2">
    <source>
        <dbReference type="PROSITE" id="PS50048"/>
    </source>
</evidence>
<sequence length="124" mass="14192">MVYRGPSTGCKRCRERHTKCDETKPACRRCTKRGYVCPGYRDFGGVVFQDDTRRIVEKQSRRARKVSEKSVFTPLTGLRPDAYSIVIPFFFERHIMVADQTGITSRGHFNHLIAMYSNATPSSP</sequence>
<reference evidence="3" key="1">
    <citation type="journal article" date="2020" name="Stud. Mycol.">
        <title>101 Dothideomycetes genomes: a test case for predicting lifestyles and emergence of pathogens.</title>
        <authorList>
            <person name="Haridas S."/>
            <person name="Albert R."/>
            <person name="Binder M."/>
            <person name="Bloem J."/>
            <person name="Labutti K."/>
            <person name="Salamov A."/>
            <person name="Andreopoulos B."/>
            <person name="Baker S."/>
            <person name="Barry K."/>
            <person name="Bills G."/>
            <person name="Bluhm B."/>
            <person name="Cannon C."/>
            <person name="Castanera R."/>
            <person name="Culley D."/>
            <person name="Daum C."/>
            <person name="Ezra D."/>
            <person name="Gonzalez J."/>
            <person name="Henrissat B."/>
            <person name="Kuo A."/>
            <person name="Liang C."/>
            <person name="Lipzen A."/>
            <person name="Lutzoni F."/>
            <person name="Magnuson J."/>
            <person name="Mondo S."/>
            <person name="Nolan M."/>
            <person name="Ohm R."/>
            <person name="Pangilinan J."/>
            <person name="Park H.-J."/>
            <person name="Ramirez L."/>
            <person name="Alfaro M."/>
            <person name="Sun H."/>
            <person name="Tritt A."/>
            <person name="Yoshinaga Y."/>
            <person name="Zwiers L.-H."/>
            <person name="Turgeon B."/>
            <person name="Goodwin S."/>
            <person name="Spatafora J."/>
            <person name="Crous P."/>
            <person name="Grigoriev I."/>
        </authorList>
    </citation>
    <scope>NUCLEOTIDE SEQUENCE</scope>
    <source>
        <strain evidence="3">CBS 122367</strain>
    </source>
</reference>
<dbReference type="EMBL" id="MU005607">
    <property type="protein sequence ID" value="KAF2679030.1"/>
    <property type="molecule type" value="Genomic_DNA"/>
</dbReference>
<dbReference type="PROSITE" id="PS50048">
    <property type="entry name" value="ZN2_CY6_FUNGAL_2"/>
    <property type="match status" value="1"/>
</dbReference>
<evidence type="ECO:0000313" key="4">
    <source>
        <dbReference type="Proteomes" id="UP000799291"/>
    </source>
</evidence>
<dbReference type="SMART" id="SM00066">
    <property type="entry name" value="GAL4"/>
    <property type="match status" value="1"/>
</dbReference>
<dbReference type="SUPFAM" id="SSF57701">
    <property type="entry name" value="Zn2/Cys6 DNA-binding domain"/>
    <property type="match status" value="1"/>
</dbReference>
<dbReference type="GO" id="GO:0008270">
    <property type="term" value="F:zinc ion binding"/>
    <property type="evidence" value="ECO:0007669"/>
    <property type="project" value="InterPro"/>
</dbReference>
<dbReference type="Gene3D" id="4.10.240.10">
    <property type="entry name" value="Zn(2)-C6 fungal-type DNA-binding domain"/>
    <property type="match status" value="1"/>
</dbReference>
<dbReference type="CDD" id="cd00067">
    <property type="entry name" value="GAL4"/>
    <property type="match status" value="1"/>
</dbReference>
<name>A0A6G1IM15_9PLEO</name>
<keyword evidence="1" id="KW-0539">Nucleus</keyword>
<proteinExistence type="predicted"/>
<gene>
    <name evidence="3" type="ORF">K458DRAFT_375877</name>
</gene>
<protein>
    <recommendedName>
        <fullName evidence="2">Zn(2)-C6 fungal-type domain-containing protein</fullName>
    </recommendedName>
</protein>
<accession>A0A6G1IM15</accession>